<comment type="caution">
    <text evidence="1">The sequence shown here is derived from an EMBL/GenBank/DDBJ whole genome shotgun (WGS) entry which is preliminary data.</text>
</comment>
<proteinExistence type="predicted"/>
<reference evidence="1" key="1">
    <citation type="submission" date="2023-06" db="EMBL/GenBank/DDBJ databases">
        <title>Reference genome for the Northern bat (Eptesicus nilssonii), a most northern bat species.</title>
        <authorList>
            <person name="Laine V.N."/>
            <person name="Pulliainen A.T."/>
            <person name="Lilley T.M."/>
        </authorList>
    </citation>
    <scope>NUCLEOTIDE SEQUENCE</scope>
    <source>
        <strain evidence="1">BLF_Eptnil</strain>
        <tissue evidence="1">Kidney</tissue>
    </source>
</reference>
<dbReference type="AlphaFoldDB" id="A0AA40HR77"/>
<gene>
    <name evidence="1" type="ORF">QTO34_003733</name>
</gene>
<protein>
    <submittedName>
        <fullName evidence="1">Uncharacterized protein</fullName>
    </submittedName>
</protein>
<organism evidence="1 2">
    <name type="scientific">Cnephaeus nilssonii</name>
    <name type="common">Northern bat</name>
    <name type="synonym">Eptesicus nilssonii</name>
    <dbReference type="NCBI Taxonomy" id="3371016"/>
    <lineage>
        <taxon>Eukaryota</taxon>
        <taxon>Metazoa</taxon>
        <taxon>Chordata</taxon>
        <taxon>Craniata</taxon>
        <taxon>Vertebrata</taxon>
        <taxon>Euteleostomi</taxon>
        <taxon>Mammalia</taxon>
        <taxon>Eutheria</taxon>
        <taxon>Laurasiatheria</taxon>
        <taxon>Chiroptera</taxon>
        <taxon>Yangochiroptera</taxon>
        <taxon>Vespertilionidae</taxon>
        <taxon>Cnephaeus</taxon>
    </lineage>
</organism>
<evidence type="ECO:0000313" key="1">
    <source>
        <dbReference type="EMBL" id="KAK1335934.1"/>
    </source>
</evidence>
<evidence type="ECO:0000313" key="2">
    <source>
        <dbReference type="Proteomes" id="UP001177744"/>
    </source>
</evidence>
<accession>A0AA40HR77</accession>
<keyword evidence="2" id="KW-1185">Reference proteome</keyword>
<sequence>MHHIFIISYRLSGRLGQMGNGQAVESSVVAAKHRVRWEPLVWQRIQGQEQNEAALGLSQNHPEFAMEVFQGESPPGFGGNCDSVFFGHNVSADS</sequence>
<dbReference type="Proteomes" id="UP001177744">
    <property type="component" value="Unassembled WGS sequence"/>
</dbReference>
<dbReference type="EMBL" id="JAULJE010000013">
    <property type="protein sequence ID" value="KAK1335934.1"/>
    <property type="molecule type" value="Genomic_DNA"/>
</dbReference>
<name>A0AA40HR77_CNENI</name>